<dbReference type="PIRSF" id="PIRSF010340">
    <property type="entry name" value="Midasin"/>
    <property type="match status" value="1"/>
</dbReference>
<dbReference type="GO" id="GO:0005654">
    <property type="term" value="C:nucleoplasm"/>
    <property type="evidence" value="ECO:0007669"/>
    <property type="project" value="UniProtKB-SubCell"/>
</dbReference>
<dbReference type="InterPro" id="IPR003593">
    <property type="entry name" value="AAA+_ATPase"/>
</dbReference>
<feature type="compositionally biased region" description="Acidic residues" evidence="11">
    <location>
        <begin position="4239"/>
        <end position="4262"/>
    </location>
</feature>
<reference evidence="13 14" key="1">
    <citation type="submission" date="2019-06" db="EMBL/GenBank/DDBJ databases">
        <authorList>
            <person name="Palmer J.M."/>
        </authorList>
    </citation>
    <scope>NUCLEOTIDE SEQUENCE [LARGE SCALE GENOMIC DNA]</scope>
    <source>
        <strain evidence="13 14">TWF102</strain>
    </source>
</reference>
<evidence type="ECO:0000256" key="5">
    <source>
        <dbReference type="ARBA" id="ARBA00022553"/>
    </source>
</evidence>
<proteinExistence type="inferred from homology"/>
<feature type="compositionally biased region" description="Acidic residues" evidence="11">
    <location>
        <begin position="4100"/>
        <end position="4117"/>
    </location>
</feature>
<dbReference type="FunFam" id="3.40.50.300:FF:000712">
    <property type="entry name" value="Midasin"/>
    <property type="match status" value="1"/>
</dbReference>
<gene>
    <name evidence="13" type="ORF">TWF102_007888</name>
</gene>
<dbReference type="FunFam" id="3.40.50.300:FF:000142">
    <property type="entry name" value="Midasin"/>
    <property type="match status" value="1"/>
</dbReference>
<feature type="compositionally biased region" description="Acidic residues" evidence="11">
    <location>
        <begin position="4329"/>
        <end position="4338"/>
    </location>
</feature>
<feature type="compositionally biased region" description="Acidic residues" evidence="11">
    <location>
        <begin position="4284"/>
        <end position="4313"/>
    </location>
</feature>
<comment type="similarity">
    <text evidence="3 10">Belongs to the midasin family.</text>
</comment>
<dbReference type="InterPro" id="IPR012099">
    <property type="entry name" value="Midasin"/>
</dbReference>
<dbReference type="PANTHER" id="PTHR48103:SF2">
    <property type="entry name" value="MIDASIN"/>
    <property type="match status" value="1"/>
</dbReference>
<evidence type="ECO:0000256" key="4">
    <source>
        <dbReference type="ARBA" id="ARBA00017143"/>
    </source>
</evidence>
<dbReference type="InterPro" id="IPR048617">
    <property type="entry name" value="MDN1_AAA_lid_4"/>
</dbReference>
<dbReference type="GO" id="GO:0000055">
    <property type="term" value="P:ribosomal large subunit export from nucleus"/>
    <property type="evidence" value="ECO:0007669"/>
    <property type="project" value="TreeGrafter"/>
</dbReference>
<evidence type="ECO:0000256" key="1">
    <source>
        <dbReference type="ARBA" id="ARBA00004604"/>
    </source>
</evidence>
<dbReference type="SUPFAM" id="SSF52540">
    <property type="entry name" value="P-loop containing nucleoside triphosphate hydrolases"/>
    <property type="match status" value="6"/>
</dbReference>
<feature type="compositionally biased region" description="Polar residues" evidence="11">
    <location>
        <begin position="4371"/>
        <end position="4388"/>
    </location>
</feature>
<dbReference type="EMBL" id="WIQW01000048">
    <property type="protein sequence ID" value="KAF3093326.1"/>
    <property type="molecule type" value="Genomic_DNA"/>
</dbReference>
<evidence type="ECO:0000256" key="2">
    <source>
        <dbReference type="ARBA" id="ARBA00004642"/>
    </source>
</evidence>
<feature type="compositionally biased region" description="Basic and acidic residues" evidence="11">
    <location>
        <begin position="4172"/>
        <end position="4190"/>
    </location>
</feature>
<evidence type="ECO:0000256" key="10">
    <source>
        <dbReference type="PIRNR" id="PIRNR010340"/>
    </source>
</evidence>
<dbReference type="CDD" id="cd01460">
    <property type="entry name" value="vWA_midasin"/>
    <property type="match status" value="1"/>
</dbReference>
<feature type="compositionally biased region" description="Polar residues" evidence="11">
    <location>
        <begin position="4407"/>
        <end position="4431"/>
    </location>
</feature>
<dbReference type="GO" id="GO:0030687">
    <property type="term" value="C:preribosome, large subunit precursor"/>
    <property type="evidence" value="ECO:0007669"/>
    <property type="project" value="TreeGrafter"/>
</dbReference>
<dbReference type="FunFam" id="3.40.50.300:FF:001368">
    <property type="entry name" value="Midasin"/>
    <property type="match status" value="1"/>
</dbReference>
<evidence type="ECO:0000313" key="14">
    <source>
        <dbReference type="Proteomes" id="UP000475325"/>
    </source>
</evidence>
<dbReference type="Proteomes" id="UP000475325">
    <property type="component" value="Unassembled WGS sequence"/>
</dbReference>
<dbReference type="CDD" id="cd00009">
    <property type="entry name" value="AAA"/>
    <property type="match status" value="1"/>
</dbReference>
<dbReference type="InterPro" id="IPR041190">
    <property type="entry name" value="Midasin_AAA_lid_5"/>
</dbReference>
<feature type="compositionally biased region" description="Basic and acidic residues" evidence="11">
    <location>
        <begin position="4263"/>
        <end position="4283"/>
    </location>
</feature>
<comment type="function">
    <text evidence="10">Nuclear chaperone required for maturation and nuclear export of pre-60S ribosome subunits.</text>
</comment>
<feature type="region of interest" description="Disordered" evidence="11">
    <location>
        <begin position="4081"/>
        <end position="4618"/>
    </location>
</feature>
<keyword evidence="6 10" id="KW-0547">Nucleotide-binding</keyword>
<dbReference type="GO" id="GO:0005730">
    <property type="term" value="C:nucleolus"/>
    <property type="evidence" value="ECO:0007669"/>
    <property type="project" value="UniProtKB-SubCell"/>
</dbReference>
<dbReference type="GO" id="GO:0000027">
    <property type="term" value="P:ribosomal large subunit assembly"/>
    <property type="evidence" value="ECO:0007669"/>
    <property type="project" value="InterPro"/>
</dbReference>
<dbReference type="GO" id="GO:0005524">
    <property type="term" value="F:ATP binding"/>
    <property type="evidence" value="ECO:0007669"/>
    <property type="project" value="UniProtKB-KW"/>
</dbReference>
<feature type="compositionally biased region" description="Basic and acidic residues" evidence="11">
    <location>
        <begin position="4490"/>
        <end position="4501"/>
    </location>
</feature>
<sequence>MWSTTLGDRSLAESTLLQQVVPAELFLNLQSENNQIYLDALSRIALDSRLTSLVFTSFEPIFPDILSRWTSFTTPQEFTQRLAGLLPTAPYLVPYAEHYLLSCGTKDFSSFYQNQSTSLPLVFTENLSSLSVESIQAILLALLRLLKFNFSLFSPLARLEHIWSLLEHPSVVIRYLSLQIAVLYLNIADSAFEELLVKHCGTEPIVGVIDGVSVDFRFFWTDEARRLDLLQSTLKSARTSFAENTSHGRVISTTDTSPSIVSIAGIQFLRLPESDRDPEGHVETPTALQNLSQLAIAVRTGDPVLIQGRQGSGKTHYVHHIAKLLGSEKSLISIHLGKQTDTKLLLGTYVSSEPPGSFKWKPGVLTTAVKEGRWILIEDLDQAPNEVLSLLIPLMQRRTLFIPNRAETIVAPSNFRLIATVRTFDGLRDGADSLPPNLSTVGIRLWRRVSIQQPSQYEIIAFINDRYPSLSPFSSTLVKVYDSVRSIQSSPTRDRLFRGPSLRQIGLRELLNWCNRIDLHLQLRPADSRSGVVSEYLLDMIFIEAMDCFAGQYSDIKQEKIISNCVAHGINLDLTREAHLTEGYLPTYQNDTTQVSIGRSRISKRPQAKGDYYRKGKPQSMPYAMHKYALRLLERVSICVNTAEPVLLVGETGTGKTTAVQHLANLLNVKLTVHNFSQQTESSDLMGGFQPMDLSRIGMEIATSFDSLFRRTFPSKKNLTFLDQFDQAVLHKQWKKVVRFWLKAIEMAKKHLAISADDEDPEDGILSPRKRRKLEPRNQTSIAVEWEAFVAQVSSFDTQLKSSPQQAIFNFVEGLLVKAVRNGEWVLLDELNLAAPETLESIADLMNDAGSRSMLLLEKGGVERIYAHPDFRIFGCMNPATDVGKRDLPQGIRSRFTEFYVPNPDGERANVLAIVKAYLESHCVGVEQLLSKTTDLYLDIRAMVDQNRLVDGAGQKPVYSIRTLARTLAYVVEIAPVYGILRSLYEGFCMAFLTCLATESENLLHRLIEQRLLADHTNARSLLKQVPRMPTHGDYTQFKHYWMLKGPAEVQEQPDYIITPYVERNLLNLVRAAATRKYPVLIQGPTSSGKTSMIKFLANRTGHKFVRINNHEHTDLQEYLGSYVSDSTGSLKFQEGALIQAMRTGCWVILDELNLAPTDVLEALNRLLDDNREILIPETQEVVRPHKDFMLFATQNPPGLYAGRKALSKAFRNRFIELHFDDIPQNELQDILQQRTQIAPSFAARIVTVYNELSVLRQSSRLFEQKQSFATLRDLFRWANRDAVTNEELAQNGYMLLVERVRNQDEKLAVKKVIETKLRVQISDEILYNRPPPDFGSQGDDVVWTKAMARLYALLERATVKNEPVLLVGETGCGKTTVCQLLALALHKNLETVNAHMNTETGDIIGAYRPLRNRAEVTQQLLQSLQNFFSTYLPSQIQGDLKELLRAYDQLQLEAKKDIPQEVLNHIHGLRAQASQLFEWVDGSLVGAMRKGDLFLLDEISLAEDSVLERLNSVLEPEREIFLAEKGYEDAKITAHPEFQFFATMNPGGDYGKKELSPALRNRFTEIWVPPMYDFDDVLQITETKLVTAYKGYAPAMVKFGFWFNQTFRVGKDGSVSIRDIISWIQFCNKVEGEPLTVVFQGALMVYVDTLGSNPAALLSVPLEQVELERRKCISHLSTLLGKHFDLGFLEATSVQVSPEAFQVGNFALPRTISDMGKVPFDFNASTTSLNAMRVMRAMQLSKPILLEGAPGVGKTSLITALAAVVGIPLVRINLSEETDMMDLFGSDVPAENGAVGTFVFREAPFLQAMQTGQWVLLDEMNLASQSVLEGLNSCLDHRKTVYIPELGKTFHCHPGFRLFAAQNPHHQGNGRKGLPASFVNRFTVVYIRSLQQEDLLAISQHTFPNFDAEDYAKIVEFSSQLSKGLTQDKSFGVSGAPWEFNLRDTLRWLEITARETPLPARKTLEQYFRAIVSHRFRSEEDISKVNAIFKKVFGSELNLDIQAGFVRLSPSNVQVGNALSQRRKTRNSQKIDRVEFLPRQLSILETILNGINNRWPCLLVGAPGSGKSSMVEVLAKSVGAHLEVIPLNNDTETSDVIGGYEQEDPFRLARTVVQLLHSDFETLIVECSLAGNGVSQAALVLADSLHRWEPTYQNLEGIISMAQTTLESCASFPSECLERIQQHLRTLVRVVSEKDQRSNVSFAWYDGALVRAVENGHWVILDNANLCNPSVLDRINSLLETKGALFLHEHTSADGGGRVIIPHPDFRLFLTMDPRNGELSRAMRNRSIEIFIPSVEEDTEDWSLNQSRLLNLVDQSTARTFTRVDYLVRRALNTDPERFGTWLYHIFEEAPIRLVPMIVPWLGQNLPKSNVSLIETTEKAVATFQEVKNQSVGKLLLEFKTQLCTKLSLDFEFTENESLHALSNIHILGTDCGRVGSQKIATILSDFYEVALSSAKSQSQLIKIIDILKNQRRLRAASGANDAKDGLPDNIDKEARLALLEFLSTLNHTIWLWLGQIDLDHILLKANCINLTPFYELLLFLGFILEGRELDGLIFQACSDRIQAFLNTISGVWSDTTMHQIQRSIQNLIREYGLGSGFSWIRLWKALRVSMPQSDNGMFSLRQLKAVAQRFDEASQGMVQPNAQVLQLRLSFMKAFEQIRTSDSTNNLPITEFDEAVSLISNSSITAVHSFQDGFDMILRMRLLATMNSAGSDLKTEDLIALSYYSGYPTQKLSGLLGYLGLNNTPQNLRLNTIFGLTTRTDVLDLKRSLASDEYYGLFVKNILLTSDHVQATDIGGYSTIQSDLQTLGKQYVLTIVNNTTEYWREFDNLLLENISSICKCHQDLLSGTGVSLLSSDLKSAESLLRLLESGKQGSDERWTIIVSNFLIPSLRALLQTEQKDGTERRNRGLAWIQYAIGCLKLLVPAHPYDPALQERLNFQLFQHRQQSLQAELSSLKVVTEILNGSRDNARTRRLQQKIEDVTWDTGISLFQRSQQTNFEPLRHLLQRTVALINGQQVQRFVQNLTSGHLNVVAAGQAIRENVRQILQQLAIQDDAFEDITVIVAEFVSALEFGIIIACEADTLRTNGSQYIFTPDTLSPTAISEKMGAKTSKSSEPELRSLRALALRAKIEGLTSFTDAEFKLLDNTFARILKLWERKERDDAREREEATKMYHFKGLEVVDPDDDEAGVMEMFSEGSPKTDAPKPKNNLDVQALASQVSELHAAIFVGTLADRIEIASLQRGFGNHLKKSEEGIYIAPGEMESFVPSMVLDISDAETWLNRSSKNSFNFYKDENPTEVRTVVELLTGIKAKIADLIALWPENDILRDVNDRTVETLGLPLKTPVNSVLAKLEGLHAALHQWEQVASKEYSLASHQDNLTNLIVSWRKLELQTWSSLFAQEETSSRNRASTWWFHIYKAIKTAVDVEEDDISTIRISLAETLSTFLRQSSIGEFQSRLNLIKAVARQLDYSPSGHAQALKSTVHNVHQLHLQYLKPALEHTSTERTKLEKDMREIILLASWKDTNINALKESTRRSHYQLYKVVKKYRAVLSTSVSTIAKVADLSKLEISPLITSSRLFEQASDADRTLCATSITNWESRPARHSNITSTVTKMQQIYSSIAPTQSAFTLVDQFSDHILQRAQELRDATPSKLTKENTVEIRRLQDAKRKAVSEALKSLRQMGFKSNLSQKELAGQSSTEQILGLAPAFKGKSFQTRVGEIDDILVATLDNLSKTRGVMMNLPADVPVPDFVRGAKYFEHGLSMVVNQRKTLASHLMTFHRLEELIGYLLVLCNDNGTTSSGLVTAHALSDPKALSQNLGWIRANIQFALKVVEAEAKFVPGDQYGEFQGMLSKWEKWTLESSQSFAACPKTFSSITMPRQNDITREIIDGFRGMQAELIAFGNSNAKLRHIVNYLQPWIPTNEQAPIVNGNGVPKHLSENAITSADNEIRSLCDMILAQLQPEAIDETLAKKVGGSDKIVLLEHEKLLASRASSSSAAIANQLEALAPRLREAMTENPVALRSLLRLMSPIIIEYESICRQELLQRLDFHRGLCRLTHILSNFVISIGTNGFCAPSDGSAEAGGPGQVESGTGLGDGEGEEDISNDIAPDEDLSELANQKEEGKPKEYDAQGNAVENDDIDGLSESGDEKSDEEGDGEEGEEEEDAADEMGKVDDSHGLDSLDKDFWDNPAEEPKEEVDSGGNGKQEENATSNQEKSKKDEKPQKDAKNPENKEMELDDDADANSEAEAEAEAEDESDAVENKNSDNINEHIPEVERLDISDDFNLDEMDQEDGEEEGDLSEGEDGEEDPLDKPFDKTELERQNSDDEEDEEMGDYDAKIADELDEAAESEGEEKEKDTEEEGEDSLQQPTEDSIEDAQNGSTVPPNAKAAAAKSSDDIDNDLDPTSAQENMEIDNQNDTGQDNSASNAVEGKGDSGKAEYRPGQGQSEMQPNEQRLENGLKKLGDLLEKVHRTPMEILDSETSQGPKDDIQNLEEQKQSQFEHVGEDDKKPSTQALGAAATEEAHAIDESMVIDSAPDQTELTGEGGEEVTDNSNVEGTDGKPVEEQGAFQEGPEETENTAPNAASDSKEDPEAAMEVDAPRLVGGPKNENAEPLDIDMELDDDEAAEDPKSLEPSSTLSTYNEEAHSLWKLYENKTRVLSLSLTEQLRLILEPTLSTKLRGDYRTGKRLNMKRIIPYIASDYKKDKIWMRRTKPSKRQYQVMIALDDSKSMSESRCIELTFESIALVARALSHLEVGQISMVSFGESTKLVHPFEQPFTAQAGANVFAGLTFGQTKTNMRSLVDTSIRLFREARQTNSQSDLWQLELIISDGICEDHQEIQRLVRLAHFEKIVLIFVIIDATGGAINGDTNTTSKGSSILDMKEATFTDQGDGKGPKLQVKRYMDTFPFNYYLIIRRIEDLPGMLSTALRQWFSQAAEAGS</sequence>
<keyword evidence="7 10" id="KW-0067">ATP-binding</keyword>
<evidence type="ECO:0000256" key="3">
    <source>
        <dbReference type="ARBA" id="ARBA00007188"/>
    </source>
</evidence>
<feature type="compositionally biased region" description="Basic and acidic residues" evidence="11">
    <location>
        <begin position="4458"/>
        <end position="4478"/>
    </location>
</feature>
<dbReference type="GO" id="GO:0016887">
    <property type="term" value="F:ATP hydrolysis activity"/>
    <property type="evidence" value="ECO:0007669"/>
    <property type="project" value="InterPro"/>
</dbReference>
<keyword evidence="5" id="KW-0597">Phosphoprotein</keyword>
<dbReference type="InterPro" id="IPR011704">
    <property type="entry name" value="ATPase_dyneun-rel_AAA"/>
</dbReference>
<keyword evidence="8 10" id="KW-0143">Chaperone</keyword>
<feature type="domain" description="VWFA" evidence="12">
    <location>
        <begin position="4725"/>
        <end position="4863"/>
    </location>
</feature>
<evidence type="ECO:0000256" key="9">
    <source>
        <dbReference type="ARBA" id="ARBA00023242"/>
    </source>
</evidence>
<feature type="compositionally biased region" description="Gly residues" evidence="11">
    <location>
        <begin position="4084"/>
        <end position="4099"/>
    </location>
</feature>
<dbReference type="Pfam" id="PF17867">
    <property type="entry name" value="AAA_lid_7"/>
    <property type="match status" value="3"/>
</dbReference>
<feature type="compositionally biased region" description="Polar residues" evidence="11">
    <location>
        <begin position="4448"/>
        <end position="4457"/>
    </location>
</feature>
<protein>
    <recommendedName>
        <fullName evidence="4 10">Midasin</fullName>
    </recommendedName>
</protein>
<dbReference type="Gene3D" id="3.40.50.300">
    <property type="entry name" value="P-loop containing nucleotide triphosphate hydrolases"/>
    <property type="match status" value="6"/>
</dbReference>
<evidence type="ECO:0000256" key="8">
    <source>
        <dbReference type="ARBA" id="ARBA00023186"/>
    </source>
</evidence>
<comment type="caution">
    <text evidence="13">The sequence shown here is derived from an EMBL/GenBank/DDBJ whole genome shotgun (WGS) entry which is preliminary data.</text>
</comment>
<comment type="subcellular location">
    <subcellularLocation>
        <location evidence="1">Nucleus</location>
        <location evidence="1">Nucleolus</location>
    </subcellularLocation>
    <subcellularLocation>
        <location evidence="2">Nucleus</location>
        <location evidence="2">Nucleoplasm</location>
    </subcellularLocation>
</comment>
<dbReference type="PANTHER" id="PTHR48103">
    <property type="entry name" value="MIDASIN-RELATED"/>
    <property type="match status" value="1"/>
</dbReference>
<dbReference type="PROSITE" id="PS50234">
    <property type="entry name" value="VWFA"/>
    <property type="match status" value="1"/>
</dbReference>
<keyword evidence="9 10" id="KW-0539">Nucleus</keyword>
<dbReference type="InterPro" id="IPR002035">
    <property type="entry name" value="VWF_A"/>
</dbReference>
<feature type="compositionally biased region" description="Acidic residues" evidence="11">
    <location>
        <begin position="4153"/>
        <end position="4171"/>
    </location>
</feature>
<dbReference type="Pfam" id="PF21108">
    <property type="entry name" value="MDN1_4th"/>
    <property type="match status" value="1"/>
</dbReference>
<feature type="compositionally biased region" description="Basic and acidic residues" evidence="11">
    <location>
        <begin position="4218"/>
        <end position="4238"/>
    </location>
</feature>
<dbReference type="Gene3D" id="3.40.50.410">
    <property type="entry name" value="von Willebrand factor, type A domain"/>
    <property type="match status" value="1"/>
</dbReference>
<feature type="compositionally biased region" description="Basic and acidic residues" evidence="11">
    <location>
        <begin position="4121"/>
        <end position="4132"/>
    </location>
</feature>
<evidence type="ECO:0000256" key="11">
    <source>
        <dbReference type="SAM" id="MobiDB-lite"/>
    </source>
</evidence>
<evidence type="ECO:0000256" key="6">
    <source>
        <dbReference type="ARBA" id="ARBA00022741"/>
    </source>
</evidence>
<evidence type="ECO:0000256" key="7">
    <source>
        <dbReference type="ARBA" id="ARBA00022840"/>
    </source>
</evidence>
<dbReference type="Pfam" id="PF07728">
    <property type="entry name" value="AAA_5"/>
    <property type="match status" value="9"/>
</dbReference>
<name>A0A7C8J472_ORBOL</name>
<evidence type="ECO:0000259" key="12">
    <source>
        <dbReference type="PROSITE" id="PS50234"/>
    </source>
</evidence>
<feature type="compositionally biased region" description="Acidic residues" evidence="11">
    <location>
        <begin position="4346"/>
        <end position="4368"/>
    </location>
</feature>
<accession>A0A7C8J472</accession>
<organism evidence="13 14">
    <name type="scientific">Orbilia oligospora</name>
    <name type="common">Nematode-trapping fungus</name>
    <name type="synonym">Arthrobotrys oligospora</name>
    <dbReference type="NCBI Taxonomy" id="2813651"/>
    <lineage>
        <taxon>Eukaryota</taxon>
        <taxon>Fungi</taxon>
        <taxon>Dikarya</taxon>
        <taxon>Ascomycota</taxon>
        <taxon>Pezizomycotina</taxon>
        <taxon>Orbiliomycetes</taxon>
        <taxon>Orbiliales</taxon>
        <taxon>Orbiliaceae</taxon>
        <taxon>Orbilia</taxon>
    </lineage>
</organism>
<dbReference type="InterPro" id="IPR036465">
    <property type="entry name" value="vWFA_dom_sf"/>
</dbReference>
<dbReference type="SUPFAM" id="SSF53300">
    <property type="entry name" value="vWA-like"/>
    <property type="match status" value="1"/>
</dbReference>
<dbReference type="InterPro" id="IPR027417">
    <property type="entry name" value="P-loop_NTPase"/>
</dbReference>
<feature type="compositionally biased region" description="Basic and acidic residues" evidence="11">
    <location>
        <begin position="4435"/>
        <end position="4444"/>
    </location>
</feature>
<dbReference type="InterPro" id="IPR040848">
    <property type="entry name" value="AAA_lid_7"/>
</dbReference>
<evidence type="ECO:0000313" key="13">
    <source>
        <dbReference type="EMBL" id="KAF3093326.1"/>
    </source>
</evidence>
<dbReference type="SMART" id="SM00382">
    <property type="entry name" value="AAA"/>
    <property type="match status" value="6"/>
</dbReference>
<dbReference type="FunFam" id="3.40.50.300:FF:000582">
    <property type="entry name" value="Midasin"/>
    <property type="match status" value="1"/>
</dbReference>
<feature type="compositionally biased region" description="Basic and acidic residues" evidence="11">
    <location>
        <begin position="4314"/>
        <end position="4328"/>
    </location>
</feature>
<dbReference type="Pfam" id="PF17865">
    <property type="entry name" value="AAA_lid_5"/>
    <property type="match status" value="1"/>
</dbReference>